<dbReference type="RefSeq" id="WP_218160956.1">
    <property type="nucleotide sequence ID" value="NZ_FOQH01000002.1"/>
</dbReference>
<keyword evidence="3" id="KW-1185">Reference proteome</keyword>
<evidence type="ECO:0000256" key="1">
    <source>
        <dbReference type="SAM" id="MobiDB-lite"/>
    </source>
</evidence>
<reference evidence="2 3" key="1">
    <citation type="submission" date="2016-10" db="EMBL/GenBank/DDBJ databases">
        <authorList>
            <person name="de Groot N.N."/>
        </authorList>
    </citation>
    <scope>NUCLEOTIDE SEQUENCE [LARGE SCALE GENOMIC DNA]</scope>
    <source>
        <strain evidence="2 3">CGMCC 1.11030</strain>
    </source>
</reference>
<organism evidence="2 3">
    <name type="scientific">Albimonas pacifica</name>
    <dbReference type="NCBI Taxonomy" id="1114924"/>
    <lineage>
        <taxon>Bacteria</taxon>
        <taxon>Pseudomonadati</taxon>
        <taxon>Pseudomonadota</taxon>
        <taxon>Alphaproteobacteria</taxon>
        <taxon>Rhodobacterales</taxon>
        <taxon>Paracoccaceae</taxon>
        <taxon>Albimonas</taxon>
    </lineage>
</organism>
<dbReference type="AlphaFoldDB" id="A0A1I3DBF0"/>
<evidence type="ECO:0008006" key="4">
    <source>
        <dbReference type="Google" id="ProtNLM"/>
    </source>
</evidence>
<name>A0A1I3DBF0_9RHOB</name>
<accession>A0A1I3DBF0</accession>
<proteinExistence type="predicted"/>
<evidence type="ECO:0000313" key="3">
    <source>
        <dbReference type="Proteomes" id="UP000199377"/>
    </source>
</evidence>
<evidence type="ECO:0000313" key="2">
    <source>
        <dbReference type="EMBL" id="SFH83821.1"/>
    </source>
</evidence>
<gene>
    <name evidence="2" type="ORF">SAMN05216258_102482</name>
</gene>
<sequence length="200" mass="21750">MTRTPPAPREIWREFHWAFFIDVQGLILALRRFALTLDRGEIAAAEVELDAAAELMDASAAAMRLAGAFPRADYEAEVRPSMAPPHVRSDGFSGLMSWEHGALINLWRGLRPRFAALPEALAPAHARFVAAYGRMAEGHVQVCARFVGEEAQSLRYDDRAAIPTLRRFAAGRLSLIDPAGTARPAADDASADASTGEPAR</sequence>
<protein>
    <recommendedName>
        <fullName evidence="4">Siderophore biosynthesis protein</fullName>
    </recommendedName>
</protein>
<feature type="region of interest" description="Disordered" evidence="1">
    <location>
        <begin position="179"/>
        <end position="200"/>
    </location>
</feature>
<dbReference type="STRING" id="1114924.SAMN05216258_102482"/>
<dbReference type="Proteomes" id="UP000199377">
    <property type="component" value="Unassembled WGS sequence"/>
</dbReference>
<dbReference type="EMBL" id="FOQH01000002">
    <property type="protein sequence ID" value="SFH83821.1"/>
    <property type="molecule type" value="Genomic_DNA"/>
</dbReference>